<organism evidence="9 10">
    <name type="scientific">Periconia macrospinosa</name>
    <dbReference type="NCBI Taxonomy" id="97972"/>
    <lineage>
        <taxon>Eukaryota</taxon>
        <taxon>Fungi</taxon>
        <taxon>Dikarya</taxon>
        <taxon>Ascomycota</taxon>
        <taxon>Pezizomycotina</taxon>
        <taxon>Dothideomycetes</taxon>
        <taxon>Pleosporomycetidae</taxon>
        <taxon>Pleosporales</taxon>
        <taxon>Massarineae</taxon>
        <taxon>Periconiaceae</taxon>
        <taxon>Periconia</taxon>
    </lineage>
</organism>
<feature type="transmembrane region" description="Helical" evidence="7">
    <location>
        <begin position="174"/>
        <end position="199"/>
    </location>
</feature>
<feature type="region of interest" description="Disordered" evidence="6">
    <location>
        <begin position="310"/>
        <end position="336"/>
    </location>
</feature>
<dbReference type="GO" id="GO:0016020">
    <property type="term" value="C:membrane"/>
    <property type="evidence" value="ECO:0007669"/>
    <property type="project" value="UniProtKB-SubCell"/>
</dbReference>
<keyword evidence="10" id="KW-1185">Reference proteome</keyword>
<evidence type="ECO:0000256" key="4">
    <source>
        <dbReference type="ARBA" id="ARBA00023136"/>
    </source>
</evidence>
<reference evidence="9 10" key="1">
    <citation type="journal article" date="2018" name="Sci. Rep.">
        <title>Comparative genomics provides insights into the lifestyle and reveals functional heterogeneity of dark septate endophytic fungi.</title>
        <authorList>
            <person name="Knapp D.G."/>
            <person name="Nemeth J.B."/>
            <person name="Barry K."/>
            <person name="Hainaut M."/>
            <person name="Henrissat B."/>
            <person name="Johnson J."/>
            <person name="Kuo A."/>
            <person name="Lim J.H.P."/>
            <person name="Lipzen A."/>
            <person name="Nolan M."/>
            <person name="Ohm R.A."/>
            <person name="Tamas L."/>
            <person name="Grigoriev I.V."/>
            <person name="Spatafora J.W."/>
            <person name="Nagy L.G."/>
            <person name="Kovacs G.M."/>
        </authorList>
    </citation>
    <scope>NUCLEOTIDE SEQUENCE [LARGE SCALE GENOMIC DNA]</scope>
    <source>
        <strain evidence="9 10">DSE2036</strain>
    </source>
</reference>
<keyword evidence="4 7" id="KW-0472">Membrane</keyword>
<evidence type="ECO:0000313" key="10">
    <source>
        <dbReference type="Proteomes" id="UP000244855"/>
    </source>
</evidence>
<dbReference type="PANTHER" id="PTHR33048">
    <property type="entry name" value="PTH11-LIKE INTEGRAL MEMBRANE PROTEIN (AFU_ORTHOLOGUE AFUA_5G11245)"/>
    <property type="match status" value="1"/>
</dbReference>
<dbReference type="AlphaFoldDB" id="A0A2V1CXM0"/>
<feature type="transmembrane region" description="Helical" evidence="7">
    <location>
        <begin position="211"/>
        <end position="230"/>
    </location>
</feature>
<evidence type="ECO:0000313" key="9">
    <source>
        <dbReference type="EMBL" id="PVH90487.1"/>
    </source>
</evidence>
<dbReference type="Pfam" id="PF20684">
    <property type="entry name" value="Fung_rhodopsin"/>
    <property type="match status" value="1"/>
</dbReference>
<feature type="transmembrane region" description="Helical" evidence="7">
    <location>
        <begin position="16"/>
        <end position="36"/>
    </location>
</feature>
<protein>
    <recommendedName>
        <fullName evidence="8">Rhodopsin domain-containing protein</fullName>
    </recommendedName>
</protein>
<evidence type="ECO:0000256" key="6">
    <source>
        <dbReference type="SAM" id="MobiDB-lite"/>
    </source>
</evidence>
<keyword evidence="3 7" id="KW-1133">Transmembrane helix</keyword>
<name>A0A2V1CXM0_9PLEO</name>
<evidence type="ECO:0000256" key="7">
    <source>
        <dbReference type="SAM" id="Phobius"/>
    </source>
</evidence>
<keyword evidence="2 7" id="KW-0812">Transmembrane</keyword>
<feature type="domain" description="Rhodopsin" evidence="8">
    <location>
        <begin position="33"/>
        <end position="272"/>
    </location>
</feature>
<comment type="similarity">
    <text evidence="5">Belongs to the SAT4 family.</text>
</comment>
<feature type="transmembrane region" description="Helical" evidence="7">
    <location>
        <begin position="128"/>
        <end position="153"/>
    </location>
</feature>
<evidence type="ECO:0000259" key="8">
    <source>
        <dbReference type="Pfam" id="PF20684"/>
    </source>
</evidence>
<dbReference type="EMBL" id="KZ806275">
    <property type="protein sequence ID" value="PVH90487.1"/>
    <property type="molecule type" value="Genomic_DNA"/>
</dbReference>
<feature type="transmembrane region" description="Helical" evidence="7">
    <location>
        <begin position="56"/>
        <end position="74"/>
    </location>
</feature>
<evidence type="ECO:0000256" key="3">
    <source>
        <dbReference type="ARBA" id="ARBA00022989"/>
    </source>
</evidence>
<dbReference type="Proteomes" id="UP000244855">
    <property type="component" value="Unassembled WGS sequence"/>
</dbReference>
<evidence type="ECO:0000256" key="1">
    <source>
        <dbReference type="ARBA" id="ARBA00004141"/>
    </source>
</evidence>
<evidence type="ECO:0000256" key="2">
    <source>
        <dbReference type="ARBA" id="ARBA00022692"/>
    </source>
</evidence>
<accession>A0A2V1CXM0</accession>
<dbReference type="InterPro" id="IPR049326">
    <property type="entry name" value="Rhodopsin_dom_fungi"/>
</dbReference>
<evidence type="ECO:0000256" key="5">
    <source>
        <dbReference type="ARBA" id="ARBA00038359"/>
    </source>
</evidence>
<feature type="compositionally biased region" description="Basic and acidic residues" evidence="6">
    <location>
        <begin position="310"/>
        <end position="330"/>
    </location>
</feature>
<dbReference type="OrthoDB" id="5278984at2759"/>
<proteinExistence type="inferred from homology"/>
<comment type="subcellular location">
    <subcellularLocation>
        <location evidence="1">Membrane</location>
        <topology evidence="1">Multi-pass membrane protein</topology>
    </subcellularLocation>
</comment>
<dbReference type="PANTHER" id="PTHR33048:SF129">
    <property type="entry name" value="INTEGRAL MEMBRANE PROTEIN-RELATED"/>
    <property type="match status" value="1"/>
</dbReference>
<gene>
    <name evidence="9" type="ORF">DM02DRAFT_636786</name>
</gene>
<sequence length="336" mass="37383">MGGEAHLVDDSTGPRALVATTVLLALALLCFSARIYTRIFPRYKLNASDFMNSVAVFMEIIAYSVFAASIHNGFGRHASFITPKLRAKILQLQLGFRAAGSCAATFARLSTMYQLIKLSPSVVWKRALWVIAGLLIASLLVDELFGLLQCYPLSAIWDKSIPHRRCLHPRKRWIVTNMQLGVNIVSDLAFAIMPILIIWKLSRSVVERCLVSILLALGLCASGIVITILVRMNTRIMQTDPLRDSLILFMYCRMEETCLLIASSMPFLKAPVEYLLRQVGASGFHNIPGELASYNSNGGLELHELSPSKRRELGRPKNENGVQLERHLTSDRNGLV</sequence>
<dbReference type="InterPro" id="IPR052337">
    <property type="entry name" value="SAT4-like"/>
</dbReference>